<gene>
    <name evidence="3" type="ORF">FH063_003588</name>
</gene>
<evidence type="ECO:0000313" key="3">
    <source>
        <dbReference type="EMBL" id="KAA1056715.1"/>
    </source>
</evidence>
<dbReference type="SUPFAM" id="SSF53720">
    <property type="entry name" value="ALDH-like"/>
    <property type="match status" value="1"/>
</dbReference>
<protein>
    <recommendedName>
        <fullName evidence="2">Aldehyde dehydrogenase domain-containing protein</fullName>
    </recommendedName>
</protein>
<dbReference type="GO" id="GO:0016620">
    <property type="term" value="F:oxidoreductase activity, acting on the aldehyde or oxo group of donors, NAD or NADP as acceptor"/>
    <property type="evidence" value="ECO:0007669"/>
    <property type="project" value="InterPro"/>
</dbReference>
<dbReference type="RefSeq" id="WP_149649277.1">
    <property type="nucleotide sequence ID" value="NZ_VEWN01000003.1"/>
</dbReference>
<evidence type="ECO:0000313" key="4">
    <source>
        <dbReference type="Proteomes" id="UP000325333"/>
    </source>
</evidence>
<evidence type="ECO:0000259" key="2">
    <source>
        <dbReference type="Pfam" id="PF00171"/>
    </source>
</evidence>
<name>A0A5B0KXH3_9PROT</name>
<dbReference type="Pfam" id="PF00171">
    <property type="entry name" value="Aldedh"/>
    <property type="match status" value="1"/>
</dbReference>
<dbReference type="InterPro" id="IPR015590">
    <property type="entry name" value="Aldehyde_DH_dom"/>
</dbReference>
<dbReference type="Proteomes" id="UP000325333">
    <property type="component" value="Unassembled WGS sequence"/>
</dbReference>
<dbReference type="InterPro" id="IPR016161">
    <property type="entry name" value="Ald_DH/histidinol_DH"/>
</dbReference>
<reference evidence="3 4" key="1">
    <citation type="submission" date="2019-07" db="EMBL/GenBank/DDBJ databases">
        <title>Genome sequencing of the stress-tolerant strain Azospirillum brasilense Az19.</title>
        <authorList>
            <person name="Maroniche G.A."/>
            <person name="Garcia J.E."/>
            <person name="Pagnussat L."/>
            <person name="Amenta M."/>
            <person name="Creus C.M."/>
        </authorList>
    </citation>
    <scope>NUCLEOTIDE SEQUENCE [LARGE SCALE GENOMIC DNA]</scope>
    <source>
        <strain evidence="3 4">Az19</strain>
    </source>
</reference>
<dbReference type="Gene3D" id="3.40.605.10">
    <property type="entry name" value="Aldehyde Dehydrogenase, Chain A, domain 1"/>
    <property type="match status" value="1"/>
</dbReference>
<dbReference type="CDD" id="cd07122">
    <property type="entry name" value="ALDH_F20_ACDH"/>
    <property type="match status" value="1"/>
</dbReference>
<sequence length="475" mass="50928">MDNIMLDRTPASADQEAIAALVARARTAQRAFADATQERVDDAVAALAWAIYEPGRARALAELAVADTGLGNVADKIVKNQRKTFGTLRDLMRVRTVGVIEEDTAKGIVKIAKPLGVVGAVTPSTNPAATPVNKAMMAVKGRNAIIIAPSPMGSAATGRTVELMRAELARIGAPEDLVQMIPTPITKGLTQALMEAVDLVVVTGSQDNVRRAYSSGTPSIGVGAGNVPVIVDESADLAEAARKICASKTFDNSTSCSSENALVVLDSVYDATIAALEEAGAYLCTVEERERVQSRLWENGKLNRKLIAKDAAILAEAFELAPKAREARFFLVEETGVGKAHPFSGEKLSLVLAVYRVPDFDAAVDQVRRILDHQGRGHSCGIHTKDEAHAKRLADELDVVRVLVNFAHTFGNGGGFDSGLNFTLSMGCGSWQKNSISENLSWKHFVNITHLVRPIPEDKPSEEALFGPFWSRHGR</sequence>
<dbReference type="InterPro" id="IPR016162">
    <property type="entry name" value="Ald_DH_N"/>
</dbReference>
<dbReference type="Gene3D" id="3.40.309.10">
    <property type="entry name" value="Aldehyde Dehydrogenase, Chain A, domain 2"/>
    <property type="match status" value="1"/>
</dbReference>
<dbReference type="PANTHER" id="PTHR11699">
    <property type="entry name" value="ALDEHYDE DEHYDROGENASE-RELATED"/>
    <property type="match status" value="1"/>
</dbReference>
<organism evidence="3 4">
    <name type="scientific">Azospirillum argentinense</name>
    <dbReference type="NCBI Taxonomy" id="2970906"/>
    <lineage>
        <taxon>Bacteria</taxon>
        <taxon>Pseudomonadati</taxon>
        <taxon>Pseudomonadota</taxon>
        <taxon>Alphaproteobacteria</taxon>
        <taxon>Rhodospirillales</taxon>
        <taxon>Azospirillaceae</taxon>
        <taxon>Azospirillum</taxon>
    </lineage>
</organism>
<dbReference type="AlphaFoldDB" id="A0A5B0KXH3"/>
<dbReference type="NCBIfam" id="NF047625">
    <property type="entry name" value="AcylSulfactDhSauS"/>
    <property type="match status" value="1"/>
</dbReference>
<evidence type="ECO:0000256" key="1">
    <source>
        <dbReference type="ARBA" id="ARBA00023002"/>
    </source>
</evidence>
<dbReference type="EMBL" id="VEWN01000003">
    <property type="protein sequence ID" value="KAA1056715.1"/>
    <property type="molecule type" value="Genomic_DNA"/>
</dbReference>
<dbReference type="InterPro" id="IPR016163">
    <property type="entry name" value="Ald_DH_C"/>
</dbReference>
<proteinExistence type="predicted"/>
<feature type="domain" description="Aldehyde dehydrogenase" evidence="2">
    <location>
        <begin position="11"/>
        <end position="280"/>
    </location>
</feature>
<comment type="caution">
    <text evidence="3">The sequence shown here is derived from an EMBL/GenBank/DDBJ whole genome shotgun (WGS) entry which is preliminary data.</text>
</comment>
<accession>A0A5B0KXH3</accession>
<keyword evidence="1" id="KW-0560">Oxidoreductase</keyword>